<keyword evidence="5" id="KW-0598">Phosphotransferase system</keyword>
<feature type="region of interest" description="Disordered" evidence="9">
    <location>
        <begin position="243"/>
        <end position="263"/>
    </location>
</feature>
<feature type="transmembrane region" description="Helical" evidence="10">
    <location>
        <begin position="170"/>
        <end position="193"/>
    </location>
</feature>
<evidence type="ECO:0000256" key="6">
    <source>
        <dbReference type="ARBA" id="ARBA00022692"/>
    </source>
</evidence>
<evidence type="ECO:0000256" key="5">
    <source>
        <dbReference type="ARBA" id="ARBA00022683"/>
    </source>
</evidence>
<evidence type="ECO:0000256" key="9">
    <source>
        <dbReference type="SAM" id="MobiDB-lite"/>
    </source>
</evidence>
<keyword evidence="3" id="KW-1003">Cell membrane</keyword>
<dbReference type="PANTHER" id="PTHR32502">
    <property type="entry name" value="N-ACETYLGALACTOSAMINE PERMEASE II COMPONENT-RELATED"/>
    <property type="match status" value="1"/>
</dbReference>
<protein>
    <submittedName>
        <fullName evidence="11">N-acetylgalactosamine-specific enzyme IIC component of PTS</fullName>
    </submittedName>
</protein>
<evidence type="ECO:0000256" key="2">
    <source>
        <dbReference type="ARBA" id="ARBA00022448"/>
    </source>
</evidence>
<gene>
    <name evidence="11" type="ORF">Xbud_02098</name>
</gene>
<reference evidence="11 12" key="1">
    <citation type="journal article" date="2017" name="Nat. Microbiol.">
        <title>Natural product diversity associated with the nematode symbionts Photorhabdus and Xenorhabdus.</title>
        <authorList>
            <person name="Tobias N.J."/>
            <person name="Wolff H."/>
            <person name="Djahanschiri B."/>
            <person name="Grundmann F."/>
            <person name="Kronenwerth M."/>
            <person name="Shi Y.M."/>
            <person name="Simonyi S."/>
            <person name="Grun P."/>
            <person name="Shapiro-Ilan D."/>
            <person name="Pidot S.J."/>
            <person name="Stinear T.P."/>
            <person name="Ebersberger I."/>
            <person name="Bode H.B."/>
        </authorList>
    </citation>
    <scope>NUCLEOTIDE SEQUENCE [LARGE SCALE GENOMIC DNA]</scope>
    <source>
        <strain evidence="11 12">DSM 16342</strain>
    </source>
</reference>
<feature type="compositionally biased region" description="Polar residues" evidence="9">
    <location>
        <begin position="244"/>
        <end position="257"/>
    </location>
</feature>
<comment type="caution">
    <text evidence="11">The sequence shown here is derived from an EMBL/GenBank/DDBJ whole genome shotgun (WGS) entry which is preliminary data.</text>
</comment>
<dbReference type="InterPro" id="IPR047835">
    <property type="entry name" value="PTS_IIC_GalNAc_AgaW-like"/>
</dbReference>
<dbReference type="PANTHER" id="PTHR32502:SF8">
    <property type="entry name" value="N-ACETYLGALACTOSAMINE PERMEASE IIC COMPONENT 1"/>
    <property type="match status" value="1"/>
</dbReference>
<evidence type="ECO:0000313" key="12">
    <source>
        <dbReference type="Proteomes" id="UP000225833"/>
    </source>
</evidence>
<dbReference type="AlphaFoldDB" id="A0A2D0J150"/>
<evidence type="ECO:0000313" key="11">
    <source>
        <dbReference type="EMBL" id="PHM27789.1"/>
    </source>
</evidence>
<dbReference type="InterPro" id="IPR050303">
    <property type="entry name" value="GatZ_KbaZ_carbometab"/>
</dbReference>
<evidence type="ECO:0000256" key="10">
    <source>
        <dbReference type="SAM" id="Phobius"/>
    </source>
</evidence>
<proteinExistence type="predicted"/>
<dbReference type="Pfam" id="PF03609">
    <property type="entry name" value="EII-Sor"/>
    <property type="match status" value="1"/>
</dbReference>
<keyword evidence="6 10" id="KW-0812">Transmembrane</keyword>
<feature type="transmembrane region" description="Helical" evidence="10">
    <location>
        <begin position="91"/>
        <end position="114"/>
    </location>
</feature>
<name>A0A2D0J150_XENBU</name>
<evidence type="ECO:0000256" key="8">
    <source>
        <dbReference type="ARBA" id="ARBA00023136"/>
    </source>
</evidence>
<evidence type="ECO:0000256" key="3">
    <source>
        <dbReference type="ARBA" id="ARBA00022475"/>
    </source>
</evidence>
<accession>A0A2D0J150</accession>
<evidence type="ECO:0000256" key="1">
    <source>
        <dbReference type="ARBA" id="ARBA00004651"/>
    </source>
</evidence>
<dbReference type="OrthoDB" id="3190125at2"/>
<evidence type="ECO:0000256" key="4">
    <source>
        <dbReference type="ARBA" id="ARBA00022597"/>
    </source>
</evidence>
<organism evidence="11 12">
    <name type="scientific">Xenorhabdus budapestensis</name>
    <dbReference type="NCBI Taxonomy" id="290110"/>
    <lineage>
        <taxon>Bacteria</taxon>
        <taxon>Pseudomonadati</taxon>
        <taxon>Pseudomonadota</taxon>
        <taxon>Gammaproteobacteria</taxon>
        <taxon>Enterobacterales</taxon>
        <taxon>Morganellaceae</taxon>
        <taxon>Xenorhabdus</taxon>
    </lineage>
</organism>
<dbReference type="GO" id="GO:0005886">
    <property type="term" value="C:plasma membrane"/>
    <property type="evidence" value="ECO:0007669"/>
    <property type="project" value="UniProtKB-SubCell"/>
</dbReference>
<dbReference type="EMBL" id="NIBS01000009">
    <property type="protein sequence ID" value="PHM27789.1"/>
    <property type="molecule type" value="Genomic_DNA"/>
</dbReference>
<dbReference type="InterPro" id="IPR004700">
    <property type="entry name" value="PTS_IIC_man"/>
</dbReference>
<keyword evidence="4" id="KW-0762">Sugar transport</keyword>
<dbReference type="GO" id="GO:0009401">
    <property type="term" value="P:phosphoenolpyruvate-dependent sugar phosphotransferase system"/>
    <property type="evidence" value="ECO:0007669"/>
    <property type="project" value="UniProtKB-KW"/>
</dbReference>
<dbReference type="Proteomes" id="UP000225833">
    <property type="component" value="Unassembled WGS sequence"/>
</dbReference>
<feature type="transmembrane region" description="Helical" evidence="10">
    <location>
        <begin position="6"/>
        <end position="23"/>
    </location>
</feature>
<feature type="transmembrane region" description="Helical" evidence="10">
    <location>
        <begin position="205"/>
        <end position="233"/>
    </location>
</feature>
<dbReference type="RefSeq" id="WP_099135993.1">
    <property type="nucleotide sequence ID" value="NZ_CAWNNJ010000163.1"/>
</dbReference>
<dbReference type="NCBIfam" id="NF040757">
    <property type="entry name" value="AgaW"/>
    <property type="match status" value="1"/>
</dbReference>
<evidence type="ECO:0000256" key="7">
    <source>
        <dbReference type="ARBA" id="ARBA00022989"/>
    </source>
</evidence>
<feature type="transmembrane region" description="Helical" evidence="10">
    <location>
        <begin position="30"/>
        <end position="53"/>
    </location>
</feature>
<keyword evidence="7 10" id="KW-1133">Transmembrane helix</keyword>
<dbReference type="PROSITE" id="PS51106">
    <property type="entry name" value="PTS_EIIC_TYPE_4"/>
    <property type="match status" value="1"/>
</dbReference>
<keyword evidence="8 10" id="KW-0472">Membrane</keyword>
<sequence>MFVDALLISILAGIAGIDLFNGLTHIHRPIVIGPLVGLILGDIQTGLLVGGSLELVWMGMVPLAGAQPPNVVIGGIIGTTFAILTQADPKVAIGIAVPFSIAVQGCITLLFTIYSPMMHKCDQMVRKLNWRGVEWVNYFGVIILFCFYFIVSFLPIYFGADTARVIVQKAPQWLLDGLSVAGGMMPAIGFALLMKVMMKKTYVAYFILGFISVTFLHLPIIAIALGAFAIALIDFFNRTRNDDGNTQGTSSQSNSPKEMQDGI</sequence>
<feature type="transmembrane region" description="Helical" evidence="10">
    <location>
        <begin position="135"/>
        <end position="158"/>
    </location>
</feature>
<comment type="subcellular location">
    <subcellularLocation>
        <location evidence="1">Cell membrane</location>
        <topology evidence="1">Multi-pass membrane protein</topology>
    </subcellularLocation>
</comment>
<keyword evidence="2" id="KW-0813">Transport</keyword>